<evidence type="ECO:0000256" key="3">
    <source>
        <dbReference type="ARBA" id="ARBA00023015"/>
    </source>
</evidence>
<dbReference type="GO" id="GO:0000981">
    <property type="term" value="F:DNA-binding transcription factor activity, RNA polymerase II-specific"/>
    <property type="evidence" value="ECO:0007669"/>
    <property type="project" value="InterPro"/>
</dbReference>
<reference evidence="6" key="1">
    <citation type="submission" date="2023-03" db="EMBL/GenBank/DDBJ databases">
        <title>Massive genome expansion in bonnet fungi (Mycena s.s.) driven by repeated elements and novel gene families across ecological guilds.</title>
        <authorList>
            <consortium name="Lawrence Berkeley National Laboratory"/>
            <person name="Harder C.B."/>
            <person name="Miyauchi S."/>
            <person name="Viragh M."/>
            <person name="Kuo A."/>
            <person name="Thoen E."/>
            <person name="Andreopoulos B."/>
            <person name="Lu D."/>
            <person name="Skrede I."/>
            <person name="Drula E."/>
            <person name="Henrissat B."/>
            <person name="Morin E."/>
            <person name="Kohler A."/>
            <person name="Barry K."/>
            <person name="LaButti K."/>
            <person name="Morin E."/>
            <person name="Salamov A."/>
            <person name="Lipzen A."/>
            <person name="Mereny Z."/>
            <person name="Hegedus B."/>
            <person name="Baldrian P."/>
            <person name="Stursova M."/>
            <person name="Weitz H."/>
            <person name="Taylor A."/>
            <person name="Grigoriev I.V."/>
            <person name="Nagy L.G."/>
            <person name="Martin F."/>
            <person name="Kauserud H."/>
        </authorList>
    </citation>
    <scope>NUCLEOTIDE SEQUENCE</scope>
    <source>
        <strain evidence="6">CBHHK067</strain>
    </source>
</reference>
<feature type="non-terminal residue" evidence="6">
    <location>
        <position position="1"/>
    </location>
</feature>
<evidence type="ECO:0000313" key="7">
    <source>
        <dbReference type="Proteomes" id="UP001221757"/>
    </source>
</evidence>
<organism evidence="6 7">
    <name type="scientific">Mycena rosella</name>
    <name type="common">Pink bonnet</name>
    <name type="synonym">Agaricus rosellus</name>
    <dbReference type="NCBI Taxonomy" id="1033263"/>
    <lineage>
        <taxon>Eukaryota</taxon>
        <taxon>Fungi</taxon>
        <taxon>Dikarya</taxon>
        <taxon>Basidiomycota</taxon>
        <taxon>Agaricomycotina</taxon>
        <taxon>Agaricomycetes</taxon>
        <taxon>Agaricomycetidae</taxon>
        <taxon>Agaricales</taxon>
        <taxon>Marasmiineae</taxon>
        <taxon>Mycenaceae</taxon>
        <taxon>Mycena</taxon>
    </lineage>
</organism>
<evidence type="ECO:0000256" key="4">
    <source>
        <dbReference type="ARBA" id="ARBA00023163"/>
    </source>
</evidence>
<sequence>RHVCGQCLRGRRTDDCEYMDKHTRSRAEMLEEDISRIESRIYELEHPAEATGESVLLHHLYKQPRRRANMPRIKIVDLPELACVIDAFLPYTSDWGFFLDPARFRQDALLPLPIGHHSRPTPALLTAVYLIGIVLSDSPTFRMHENIFLLRALSSLSGSLSGLDPLKTVHALQTEILLSNYLYASGRLLEGRYHTTAAVSLAVSRPQLKNEAVTATLWPDAHTTESLDACWMTIILDKSWSIALAMHPNLDADGCSGMIELPWPRYDCPYHLRFDPIHQLSTPQSHSTVARFLEGTEISIGAASAKTLLAKATILWQRVNNLIVGWKPDVDSEESSRFSIAFDTLDLRIHDFQDKLTIAPAPNSRALVVGHSIAHAAVIQLHGTFAQATPKSKQKCLAAAKSILVLIDGTDLRDSVFINPVMGTIWVAACEVAVDEITVLRASRSRPAGVPTAAKAALAGLFARAVEAMRRFESSPLMSACCVVLAAI</sequence>
<dbReference type="PANTHER" id="PTHR47338:SF29">
    <property type="entry name" value="ZN(2)-C6 FUNGAL-TYPE DOMAIN-CONTAINING PROTEIN"/>
    <property type="match status" value="1"/>
</dbReference>
<protein>
    <recommendedName>
        <fullName evidence="8">Transcription factor domain-containing protein</fullName>
    </recommendedName>
</protein>
<accession>A0AAD7DPP7</accession>
<dbReference type="PANTHER" id="PTHR47338">
    <property type="entry name" value="ZN(II)2CYS6 TRANSCRIPTION FACTOR (EUROFUNG)-RELATED"/>
    <property type="match status" value="1"/>
</dbReference>
<keyword evidence="3" id="KW-0805">Transcription regulation</keyword>
<dbReference type="AlphaFoldDB" id="A0AAD7DPP7"/>
<keyword evidence="7" id="KW-1185">Reference proteome</keyword>
<comment type="subcellular location">
    <subcellularLocation>
        <location evidence="1">Nucleus</location>
    </subcellularLocation>
</comment>
<gene>
    <name evidence="6" type="ORF">B0H17DRAFT_929059</name>
</gene>
<keyword evidence="2" id="KW-0479">Metal-binding</keyword>
<evidence type="ECO:0000313" key="6">
    <source>
        <dbReference type="EMBL" id="KAJ7696731.1"/>
    </source>
</evidence>
<comment type="caution">
    <text evidence="6">The sequence shown here is derived from an EMBL/GenBank/DDBJ whole genome shotgun (WGS) entry which is preliminary data.</text>
</comment>
<dbReference type="GO" id="GO:0046872">
    <property type="term" value="F:metal ion binding"/>
    <property type="evidence" value="ECO:0007669"/>
    <property type="project" value="UniProtKB-KW"/>
</dbReference>
<evidence type="ECO:0000256" key="1">
    <source>
        <dbReference type="ARBA" id="ARBA00004123"/>
    </source>
</evidence>
<evidence type="ECO:0008006" key="8">
    <source>
        <dbReference type="Google" id="ProtNLM"/>
    </source>
</evidence>
<dbReference type="GO" id="GO:0005634">
    <property type="term" value="C:nucleus"/>
    <property type="evidence" value="ECO:0007669"/>
    <property type="project" value="UniProtKB-SubCell"/>
</dbReference>
<proteinExistence type="predicted"/>
<keyword evidence="4" id="KW-0804">Transcription</keyword>
<evidence type="ECO:0000256" key="2">
    <source>
        <dbReference type="ARBA" id="ARBA00022723"/>
    </source>
</evidence>
<name>A0AAD7DPP7_MYCRO</name>
<dbReference type="EMBL" id="JARKIE010000033">
    <property type="protein sequence ID" value="KAJ7696731.1"/>
    <property type="molecule type" value="Genomic_DNA"/>
</dbReference>
<evidence type="ECO:0000256" key="5">
    <source>
        <dbReference type="ARBA" id="ARBA00023242"/>
    </source>
</evidence>
<dbReference type="Proteomes" id="UP001221757">
    <property type="component" value="Unassembled WGS sequence"/>
</dbReference>
<dbReference type="CDD" id="cd12148">
    <property type="entry name" value="fungal_TF_MHR"/>
    <property type="match status" value="1"/>
</dbReference>
<dbReference type="InterPro" id="IPR050815">
    <property type="entry name" value="TF_fung"/>
</dbReference>
<keyword evidence="5" id="KW-0539">Nucleus</keyword>